<dbReference type="PRINTS" id="PR00385">
    <property type="entry name" value="P450"/>
</dbReference>
<dbReference type="PRINTS" id="PR00463">
    <property type="entry name" value="EP450I"/>
</dbReference>
<proteinExistence type="inferred from homology"/>
<keyword evidence="6" id="KW-0503">Monooxygenase</keyword>
<evidence type="ECO:0000256" key="7">
    <source>
        <dbReference type="PIRSR" id="PIRSR602401-1"/>
    </source>
</evidence>
<reference evidence="8" key="1">
    <citation type="journal article" date="2016" name="Nat. Genet.">
        <title>A high-quality carrot genome assembly provides new insights into carotenoid accumulation and asterid genome evolution.</title>
        <authorList>
            <person name="Iorizzo M."/>
            <person name="Ellison S."/>
            <person name="Senalik D."/>
            <person name="Zeng P."/>
            <person name="Satapoomin P."/>
            <person name="Huang J."/>
            <person name="Bowman M."/>
            <person name="Iovene M."/>
            <person name="Sanseverino W."/>
            <person name="Cavagnaro P."/>
            <person name="Yildiz M."/>
            <person name="Macko-Podgorni A."/>
            <person name="Moranska E."/>
            <person name="Grzebelus E."/>
            <person name="Grzebelus D."/>
            <person name="Ashrafi H."/>
            <person name="Zheng Z."/>
            <person name="Cheng S."/>
            <person name="Spooner D."/>
            <person name="Van Deynze A."/>
            <person name="Simon P."/>
        </authorList>
    </citation>
    <scope>NUCLEOTIDE SEQUENCE</scope>
    <source>
        <tissue evidence="8">Leaf</tissue>
    </source>
</reference>
<name>A0AAF0X6L5_DAUCS</name>
<evidence type="ECO:0000256" key="6">
    <source>
        <dbReference type="ARBA" id="ARBA00023033"/>
    </source>
</evidence>
<dbReference type="SUPFAM" id="SSF48264">
    <property type="entry name" value="Cytochrome P450"/>
    <property type="match status" value="1"/>
</dbReference>
<dbReference type="CDD" id="cd11073">
    <property type="entry name" value="CYP76-like"/>
    <property type="match status" value="1"/>
</dbReference>
<keyword evidence="4" id="KW-0560">Oxidoreductase</keyword>
<evidence type="ECO:0000256" key="3">
    <source>
        <dbReference type="ARBA" id="ARBA00022723"/>
    </source>
</evidence>
<evidence type="ECO:0000256" key="5">
    <source>
        <dbReference type="ARBA" id="ARBA00023004"/>
    </source>
</evidence>
<gene>
    <name evidence="8" type="ORF">DCAR_0521772</name>
</gene>
<dbReference type="Proteomes" id="UP000077755">
    <property type="component" value="Chromosome 5"/>
</dbReference>
<comment type="cofactor">
    <cofactor evidence="7">
        <name>heme</name>
        <dbReference type="ChEBI" id="CHEBI:30413"/>
    </cofactor>
</comment>
<reference evidence="8" key="2">
    <citation type="submission" date="2022-03" db="EMBL/GenBank/DDBJ databases">
        <title>Draft title - Genomic analysis of global carrot germplasm unveils the trajectory of domestication and the origin of high carotenoid orange carrot.</title>
        <authorList>
            <person name="Iorizzo M."/>
            <person name="Ellison S."/>
            <person name="Senalik D."/>
            <person name="Macko-Podgorni A."/>
            <person name="Grzebelus D."/>
            <person name="Bostan H."/>
            <person name="Rolling W."/>
            <person name="Curaba J."/>
            <person name="Simon P."/>
        </authorList>
    </citation>
    <scope>NUCLEOTIDE SEQUENCE</scope>
    <source>
        <tissue evidence="8">Leaf</tissue>
    </source>
</reference>
<dbReference type="InterPro" id="IPR002401">
    <property type="entry name" value="Cyt_P450_E_grp-I"/>
</dbReference>
<evidence type="ECO:0008006" key="10">
    <source>
        <dbReference type="Google" id="ProtNLM"/>
    </source>
</evidence>
<evidence type="ECO:0000313" key="8">
    <source>
        <dbReference type="EMBL" id="WOH02383.1"/>
    </source>
</evidence>
<keyword evidence="5 7" id="KW-0408">Iron</keyword>
<evidence type="ECO:0000256" key="1">
    <source>
        <dbReference type="ARBA" id="ARBA00010617"/>
    </source>
</evidence>
<comment type="similarity">
    <text evidence="1">Belongs to the cytochrome P450 family.</text>
</comment>
<dbReference type="Pfam" id="PF00067">
    <property type="entry name" value="p450"/>
    <property type="match status" value="1"/>
</dbReference>
<organism evidence="8 9">
    <name type="scientific">Daucus carota subsp. sativus</name>
    <name type="common">Carrot</name>
    <dbReference type="NCBI Taxonomy" id="79200"/>
    <lineage>
        <taxon>Eukaryota</taxon>
        <taxon>Viridiplantae</taxon>
        <taxon>Streptophyta</taxon>
        <taxon>Embryophyta</taxon>
        <taxon>Tracheophyta</taxon>
        <taxon>Spermatophyta</taxon>
        <taxon>Magnoliopsida</taxon>
        <taxon>eudicotyledons</taxon>
        <taxon>Gunneridae</taxon>
        <taxon>Pentapetalae</taxon>
        <taxon>asterids</taxon>
        <taxon>campanulids</taxon>
        <taxon>Apiales</taxon>
        <taxon>Apiaceae</taxon>
        <taxon>Apioideae</taxon>
        <taxon>Scandiceae</taxon>
        <taxon>Daucinae</taxon>
        <taxon>Daucus</taxon>
        <taxon>Daucus sect. Daucus</taxon>
    </lineage>
</organism>
<dbReference type="GO" id="GO:0016705">
    <property type="term" value="F:oxidoreductase activity, acting on paired donors, with incorporation or reduction of molecular oxygen"/>
    <property type="evidence" value="ECO:0007669"/>
    <property type="project" value="InterPro"/>
</dbReference>
<keyword evidence="2 7" id="KW-0349">Heme</keyword>
<accession>A0AAF0X6L5</accession>
<dbReference type="PANTHER" id="PTHR47950:SF4">
    <property type="entry name" value="GERANIOL 8-HYDROXYLASE-LIKE"/>
    <property type="match status" value="1"/>
</dbReference>
<feature type="binding site" description="axial binding residue" evidence="7">
    <location>
        <position position="311"/>
    </location>
    <ligand>
        <name>heme</name>
        <dbReference type="ChEBI" id="CHEBI:30413"/>
    </ligand>
    <ligandPart>
        <name>Fe</name>
        <dbReference type="ChEBI" id="CHEBI:18248"/>
    </ligandPart>
</feature>
<sequence>MGSFIFTANKLDANQHLRSRKVHQLIEFFKKCSGEAVDIGRAAFLTSLNLLSNTIFSKDMTDPYQNSEDGKKFSELVWNILVEVGKPDLRDYFPVLKWIGPQGINRRLTDYVEKLLKLFDGLINERFELKRRGNSGKNGATDMLDELLKMLQTNEIDRTQIQHLFLDLFVAGTDTTSSTVEWAMAEILRNPETILVKAKAELNQVIGKGKIIEEADISRLPYLQCIVKETLRLHPPAPFLVARQVQEEVQLCGHTIPKNSQVLINAWSIGRDPLIWKNSWSFQPERFMDCRVDVSGYNYELIPFGAGRRKCQGLPLAMRMVPVMLGSLINCFDWILEGGIAAEEVDMEEKFGITLAKLHPLRAAPSNF</sequence>
<evidence type="ECO:0000256" key="2">
    <source>
        <dbReference type="ARBA" id="ARBA00022617"/>
    </source>
</evidence>
<dbReference type="PANTHER" id="PTHR47950">
    <property type="entry name" value="CYTOCHROME P450, FAMILY 76, SUBFAMILY C, POLYPEPTIDE 5-RELATED"/>
    <property type="match status" value="1"/>
</dbReference>
<evidence type="ECO:0000313" key="9">
    <source>
        <dbReference type="Proteomes" id="UP000077755"/>
    </source>
</evidence>
<dbReference type="AlphaFoldDB" id="A0AAF0X6L5"/>
<keyword evidence="3 7" id="KW-0479">Metal-binding</keyword>
<evidence type="ECO:0000256" key="4">
    <source>
        <dbReference type="ARBA" id="ARBA00023002"/>
    </source>
</evidence>
<dbReference type="GO" id="GO:0005506">
    <property type="term" value="F:iron ion binding"/>
    <property type="evidence" value="ECO:0007669"/>
    <property type="project" value="InterPro"/>
</dbReference>
<dbReference type="GO" id="GO:0004497">
    <property type="term" value="F:monooxygenase activity"/>
    <property type="evidence" value="ECO:0007669"/>
    <property type="project" value="UniProtKB-KW"/>
</dbReference>
<dbReference type="Gene3D" id="1.10.630.10">
    <property type="entry name" value="Cytochrome P450"/>
    <property type="match status" value="1"/>
</dbReference>
<dbReference type="GO" id="GO:0020037">
    <property type="term" value="F:heme binding"/>
    <property type="evidence" value="ECO:0007669"/>
    <property type="project" value="InterPro"/>
</dbReference>
<protein>
    <recommendedName>
        <fullName evidence="10">Geraniol 10-hydroxylase</fullName>
    </recommendedName>
</protein>
<keyword evidence="9" id="KW-1185">Reference proteome</keyword>
<dbReference type="EMBL" id="CP093347">
    <property type="protein sequence ID" value="WOH02383.1"/>
    <property type="molecule type" value="Genomic_DNA"/>
</dbReference>
<dbReference type="InterPro" id="IPR036396">
    <property type="entry name" value="Cyt_P450_sf"/>
</dbReference>
<dbReference type="FunFam" id="1.10.630.10:FF:000163">
    <property type="entry name" value="Geraniol 8-hydroxylase"/>
    <property type="match status" value="1"/>
</dbReference>
<dbReference type="InterPro" id="IPR001128">
    <property type="entry name" value="Cyt_P450"/>
</dbReference>